<protein>
    <submittedName>
        <fullName evidence="1">Uncharacterized protein</fullName>
    </submittedName>
</protein>
<proteinExistence type="predicted"/>
<evidence type="ECO:0000313" key="2">
    <source>
        <dbReference type="Proteomes" id="UP000886523"/>
    </source>
</evidence>
<dbReference type="EMBL" id="MU129002">
    <property type="protein sequence ID" value="KAF9511300.1"/>
    <property type="molecule type" value="Genomic_DNA"/>
</dbReference>
<name>A0A9P6DV39_9AGAM</name>
<feature type="non-terminal residue" evidence="1">
    <location>
        <position position="1"/>
    </location>
</feature>
<keyword evidence="2" id="KW-1185">Reference proteome</keyword>
<gene>
    <name evidence="1" type="ORF">BS47DRAFT_1299063</name>
</gene>
<reference evidence="1" key="1">
    <citation type="journal article" date="2020" name="Nat. Commun.">
        <title>Large-scale genome sequencing of mycorrhizal fungi provides insights into the early evolution of symbiotic traits.</title>
        <authorList>
            <person name="Miyauchi S."/>
            <person name="Kiss E."/>
            <person name="Kuo A."/>
            <person name="Drula E."/>
            <person name="Kohler A."/>
            <person name="Sanchez-Garcia M."/>
            <person name="Morin E."/>
            <person name="Andreopoulos B."/>
            <person name="Barry K.W."/>
            <person name="Bonito G."/>
            <person name="Buee M."/>
            <person name="Carver A."/>
            <person name="Chen C."/>
            <person name="Cichocki N."/>
            <person name="Clum A."/>
            <person name="Culley D."/>
            <person name="Crous P.W."/>
            <person name="Fauchery L."/>
            <person name="Girlanda M."/>
            <person name="Hayes R.D."/>
            <person name="Keri Z."/>
            <person name="LaButti K."/>
            <person name="Lipzen A."/>
            <person name="Lombard V."/>
            <person name="Magnuson J."/>
            <person name="Maillard F."/>
            <person name="Murat C."/>
            <person name="Nolan M."/>
            <person name="Ohm R.A."/>
            <person name="Pangilinan J."/>
            <person name="Pereira M.F."/>
            <person name="Perotto S."/>
            <person name="Peter M."/>
            <person name="Pfister S."/>
            <person name="Riley R."/>
            <person name="Sitrit Y."/>
            <person name="Stielow J.B."/>
            <person name="Szollosi G."/>
            <person name="Zifcakova L."/>
            <person name="Stursova M."/>
            <person name="Spatafora J.W."/>
            <person name="Tedersoo L."/>
            <person name="Vaario L.M."/>
            <person name="Yamada A."/>
            <person name="Yan M."/>
            <person name="Wang P."/>
            <person name="Xu J."/>
            <person name="Bruns T."/>
            <person name="Baldrian P."/>
            <person name="Vilgalys R."/>
            <person name="Dunand C."/>
            <person name="Henrissat B."/>
            <person name="Grigoriev I.V."/>
            <person name="Hibbett D."/>
            <person name="Nagy L.G."/>
            <person name="Martin F.M."/>
        </authorList>
    </citation>
    <scope>NUCLEOTIDE SEQUENCE</scope>
    <source>
        <strain evidence="1">UP504</strain>
    </source>
</reference>
<dbReference type="AlphaFoldDB" id="A0A9P6DV39"/>
<organism evidence="1 2">
    <name type="scientific">Hydnum rufescens UP504</name>
    <dbReference type="NCBI Taxonomy" id="1448309"/>
    <lineage>
        <taxon>Eukaryota</taxon>
        <taxon>Fungi</taxon>
        <taxon>Dikarya</taxon>
        <taxon>Basidiomycota</taxon>
        <taxon>Agaricomycotina</taxon>
        <taxon>Agaricomycetes</taxon>
        <taxon>Cantharellales</taxon>
        <taxon>Hydnaceae</taxon>
        <taxon>Hydnum</taxon>
    </lineage>
</organism>
<dbReference type="Proteomes" id="UP000886523">
    <property type="component" value="Unassembled WGS sequence"/>
</dbReference>
<comment type="caution">
    <text evidence="1">The sequence shown here is derived from an EMBL/GenBank/DDBJ whole genome shotgun (WGS) entry which is preliminary data.</text>
</comment>
<evidence type="ECO:0000313" key="1">
    <source>
        <dbReference type="EMBL" id="KAF9511300.1"/>
    </source>
</evidence>
<accession>A0A9P6DV39</accession>
<sequence>NPTTIEGWFALLDKTVKEYNIKSKHTYGFDETGFPISEGQPPRVAAHKRTKTQHSMRGGSHENITVLDTICADGSCLTPIVIFKAKQLSVGWMQDNPLKALYVPLTKEDGSHTYLASIVSHVPQKAGQRTALQSATSKTLIVRPNQNLLTLMSIDS</sequence>
<dbReference type="OrthoDB" id="2917041at2759"/>